<dbReference type="AlphaFoldDB" id="A0A0F9TNP4"/>
<dbReference type="Pfam" id="PF12172">
    <property type="entry name" value="zf-ChsH2"/>
    <property type="match status" value="1"/>
</dbReference>
<dbReference type="InterPro" id="IPR012340">
    <property type="entry name" value="NA-bd_OB-fold"/>
</dbReference>
<name>A0A0F9TNP4_9ZZZZ</name>
<reference evidence="2" key="1">
    <citation type="journal article" date="2015" name="Nature">
        <title>Complex archaea that bridge the gap between prokaryotes and eukaryotes.</title>
        <authorList>
            <person name="Spang A."/>
            <person name="Saw J.H."/>
            <person name="Jorgensen S.L."/>
            <person name="Zaremba-Niedzwiedzka K."/>
            <person name="Martijn J."/>
            <person name="Lind A.E."/>
            <person name="van Eijk R."/>
            <person name="Schleper C."/>
            <person name="Guy L."/>
            <person name="Ettema T.J."/>
        </authorList>
    </citation>
    <scope>NUCLEOTIDE SEQUENCE</scope>
</reference>
<dbReference type="InterPro" id="IPR022002">
    <property type="entry name" value="ChsH2_Znr"/>
</dbReference>
<dbReference type="InterPro" id="IPR052513">
    <property type="entry name" value="Thioester_dehydratase-like"/>
</dbReference>
<dbReference type="SUPFAM" id="SSF50249">
    <property type="entry name" value="Nucleic acid-binding proteins"/>
    <property type="match status" value="1"/>
</dbReference>
<dbReference type="EMBL" id="LAZR01001540">
    <property type="protein sequence ID" value="KKN43028.1"/>
    <property type="molecule type" value="Genomic_DNA"/>
</dbReference>
<accession>A0A0F9TNP4</accession>
<proteinExistence type="predicted"/>
<comment type="caution">
    <text evidence="2">The sequence shown here is derived from an EMBL/GenBank/DDBJ whole genome shotgun (WGS) entry which is preliminary data.</text>
</comment>
<organism evidence="2">
    <name type="scientific">marine sediment metagenome</name>
    <dbReference type="NCBI Taxonomy" id="412755"/>
    <lineage>
        <taxon>unclassified sequences</taxon>
        <taxon>metagenomes</taxon>
        <taxon>ecological metagenomes</taxon>
    </lineage>
</organism>
<dbReference type="PANTHER" id="PTHR34075">
    <property type="entry name" value="BLR3430 PROTEIN"/>
    <property type="match status" value="1"/>
</dbReference>
<gene>
    <name evidence="2" type="ORF">LCGC14_0707280</name>
</gene>
<feature type="domain" description="ChsH2 rubredoxin-like zinc ribbon" evidence="1">
    <location>
        <begin position="10"/>
        <end position="41"/>
    </location>
</feature>
<dbReference type="Gene3D" id="6.10.30.10">
    <property type="match status" value="1"/>
</dbReference>
<evidence type="ECO:0000313" key="2">
    <source>
        <dbReference type="EMBL" id="KKN43028.1"/>
    </source>
</evidence>
<evidence type="ECO:0000259" key="1">
    <source>
        <dbReference type="Pfam" id="PF12172"/>
    </source>
</evidence>
<dbReference type="PANTHER" id="PTHR34075:SF4">
    <property type="entry name" value="DUF35 DOMAIN-CONTAINING PROTEIN"/>
    <property type="match status" value="1"/>
</dbReference>
<protein>
    <recommendedName>
        <fullName evidence="1">ChsH2 rubredoxin-like zinc ribbon domain-containing protein</fullName>
    </recommendedName>
</protein>
<sequence>MYILDEFYSGLDEKIIYGSKCSKCGKVYFPPKIMCKICFEQTDELIELPPTGILKNFIKSIDSKKKRKKEKALYGLILIDKSDTAIIMPIFNATSKKLKPGMRVKVVWGSGKLIDTPHIIGFEPLNDSN</sequence>